<dbReference type="Proteomes" id="UP000009175">
    <property type="component" value="Chromosome"/>
</dbReference>
<organism evidence="7 8">
    <name type="scientific">Shewanella amazonensis (strain ATCC BAA-1098 / SB2B)</name>
    <dbReference type="NCBI Taxonomy" id="326297"/>
    <lineage>
        <taxon>Bacteria</taxon>
        <taxon>Pseudomonadati</taxon>
        <taxon>Pseudomonadota</taxon>
        <taxon>Gammaproteobacteria</taxon>
        <taxon>Alteromonadales</taxon>
        <taxon>Shewanellaceae</taxon>
        <taxon>Shewanella</taxon>
    </lineage>
</organism>
<dbReference type="GO" id="GO:0030170">
    <property type="term" value="F:pyridoxal phosphate binding"/>
    <property type="evidence" value="ECO:0007669"/>
    <property type="project" value="InterPro"/>
</dbReference>
<dbReference type="Gene3D" id="3.40.640.10">
    <property type="entry name" value="Type I PLP-dependent aspartate aminotransferase-like (Major domain)"/>
    <property type="match status" value="1"/>
</dbReference>
<reference evidence="7 8" key="1">
    <citation type="submission" date="2006-12" db="EMBL/GenBank/DDBJ databases">
        <title>Complete sequence of Shewanella amazonensis SB2B.</title>
        <authorList>
            <consortium name="US DOE Joint Genome Institute"/>
            <person name="Copeland A."/>
            <person name="Lucas S."/>
            <person name="Lapidus A."/>
            <person name="Barry K."/>
            <person name="Detter J.C."/>
            <person name="Glavina del Rio T."/>
            <person name="Hammon N."/>
            <person name="Israni S."/>
            <person name="Dalin E."/>
            <person name="Tice H."/>
            <person name="Pitluck S."/>
            <person name="Munk A.C."/>
            <person name="Brettin T."/>
            <person name="Bruce D."/>
            <person name="Han C."/>
            <person name="Tapia R."/>
            <person name="Gilna P."/>
            <person name="Schmutz J."/>
            <person name="Larimer F."/>
            <person name="Land M."/>
            <person name="Hauser L."/>
            <person name="Kyrpides N."/>
            <person name="Mikhailova N."/>
            <person name="Fredrickson J."/>
            <person name="Richardson P."/>
        </authorList>
    </citation>
    <scope>NUCLEOTIDE SEQUENCE [LARGE SCALE GENOMIC DNA]</scope>
    <source>
        <strain evidence="8">ATCC BAA-1098 / SB2B</strain>
    </source>
</reference>
<evidence type="ECO:0000256" key="3">
    <source>
        <dbReference type="ARBA" id="ARBA00023015"/>
    </source>
</evidence>
<dbReference type="PANTHER" id="PTHR46577:SF1">
    <property type="entry name" value="HTH-TYPE TRANSCRIPTIONAL REGULATORY PROTEIN GABR"/>
    <property type="match status" value="1"/>
</dbReference>
<feature type="domain" description="HTH gntR-type" evidence="6">
    <location>
        <begin position="14"/>
        <end position="82"/>
    </location>
</feature>
<sequence>MRTIWTPTLENFSGSKYEQLANAIGDAITRGELAPGSKLPPQRRLADALGVTLGTVTRAYTKAIYRGWVEARVGDGTYVRMAEPKSTGPLDLATCQQAVTDQAAFLGEVMSRMGRDPVRLAGLLDYHTANLEAQQETVLTFLARSGVDDFGGKLVFTHGAQQGLFAALAAICEPGDWVLHEAWCYPGLNRAAEALSLNLCGVSLLDDGLNLDELAACIDKHKPKAIYLTPNSQNPGCIGYSGAQRQRILALARAHDIIIIEDDVNYCTSQEWSAPIWQLAADAQSVVYLSSLSKRFAGGIRFGFMLLPARLQPRVNRIIHAHCWMVSPLLIEIGCELIRSGGIHQHRDAWIASLQQRFLTMAESLDLEAKSRGLNGRLTLPEGFRASNVIAALAAKGILARSLADFGGPANGIRFSLGRIPRGEEDEVFDRIQSTLTDVLNQGIAVV</sequence>
<evidence type="ECO:0000256" key="4">
    <source>
        <dbReference type="ARBA" id="ARBA00023125"/>
    </source>
</evidence>
<dbReference type="Pfam" id="PF00155">
    <property type="entry name" value="Aminotran_1_2"/>
    <property type="match status" value="1"/>
</dbReference>
<dbReference type="AlphaFoldDB" id="A1S765"/>
<comment type="similarity">
    <text evidence="1">In the C-terminal section; belongs to the class-I pyridoxal-phosphate-dependent aminotransferase family.</text>
</comment>
<dbReference type="CDD" id="cd07377">
    <property type="entry name" value="WHTH_GntR"/>
    <property type="match status" value="1"/>
</dbReference>
<evidence type="ECO:0000256" key="2">
    <source>
        <dbReference type="ARBA" id="ARBA00022898"/>
    </source>
</evidence>
<dbReference type="RefSeq" id="WP_011760129.1">
    <property type="nucleotide sequence ID" value="NC_008700.1"/>
</dbReference>
<dbReference type="PANTHER" id="PTHR46577">
    <property type="entry name" value="HTH-TYPE TRANSCRIPTIONAL REGULATORY PROTEIN GABR"/>
    <property type="match status" value="1"/>
</dbReference>
<dbReference type="eggNOG" id="COG1167">
    <property type="taxonomic scope" value="Bacteria"/>
</dbReference>
<dbReference type="SMART" id="SM00345">
    <property type="entry name" value="HTH_GNTR"/>
    <property type="match status" value="1"/>
</dbReference>
<evidence type="ECO:0000256" key="5">
    <source>
        <dbReference type="ARBA" id="ARBA00023163"/>
    </source>
</evidence>
<dbReference type="PROSITE" id="PS50949">
    <property type="entry name" value="HTH_GNTR"/>
    <property type="match status" value="1"/>
</dbReference>
<dbReference type="InterPro" id="IPR051446">
    <property type="entry name" value="HTH_trans_reg/aminotransferase"/>
</dbReference>
<evidence type="ECO:0000313" key="8">
    <source>
        <dbReference type="Proteomes" id="UP000009175"/>
    </source>
</evidence>
<evidence type="ECO:0000313" key="7">
    <source>
        <dbReference type="EMBL" id="ABM00222.1"/>
    </source>
</evidence>
<evidence type="ECO:0000259" key="6">
    <source>
        <dbReference type="PROSITE" id="PS50949"/>
    </source>
</evidence>
<dbReference type="InterPro" id="IPR015422">
    <property type="entry name" value="PyrdxlP-dep_Trfase_small"/>
</dbReference>
<dbReference type="InterPro" id="IPR004839">
    <property type="entry name" value="Aminotransferase_I/II_large"/>
</dbReference>
<name>A1S765_SHEAM</name>
<keyword evidence="4" id="KW-0238">DNA-binding</keyword>
<dbReference type="InterPro" id="IPR015424">
    <property type="entry name" value="PyrdxlP-dep_Trfase"/>
</dbReference>
<proteinExistence type="inferred from homology"/>
<dbReference type="GO" id="GO:0003677">
    <property type="term" value="F:DNA binding"/>
    <property type="evidence" value="ECO:0007669"/>
    <property type="project" value="UniProtKB-KW"/>
</dbReference>
<evidence type="ECO:0000256" key="1">
    <source>
        <dbReference type="ARBA" id="ARBA00005384"/>
    </source>
</evidence>
<dbReference type="Gene3D" id="3.90.1150.10">
    <property type="entry name" value="Aspartate Aminotransferase, domain 1"/>
    <property type="match status" value="1"/>
</dbReference>
<dbReference type="SUPFAM" id="SSF53383">
    <property type="entry name" value="PLP-dependent transferases"/>
    <property type="match status" value="1"/>
</dbReference>
<gene>
    <name evidence="7" type="ordered locus">Sama_2016</name>
</gene>
<keyword evidence="3" id="KW-0805">Transcription regulation</keyword>
<keyword evidence="2" id="KW-0663">Pyridoxal phosphate</keyword>
<dbReference type="STRING" id="326297.Sama_2016"/>
<dbReference type="InterPro" id="IPR036388">
    <property type="entry name" value="WH-like_DNA-bd_sf"/>
</dbReference>
<dbReference type="GO" id="GO:0003700">
    <property type="term" value="F:DNA-binding transcription factor activity"/>
    <property type="evidence" value="ECO:0007669"/>
    <property type="project" value="InterPro"/>
</dbReference>
<dbReference type="SUPFAM" id="SSF46785">
    <property type="entry name" value="Winged helix' DNA-binding domain"/>
    <property type="match status" value="1"/>
</dbReference>
<dbReference type="EMBL" id="CP000507">
    <property type="protein sequence ID" value="ABM00222.1"/>
    <property type="molecule type" value="Genomic_DNA"/>
</dbReference>
<protein>
    <submittedName>
        <fullName evidence="7">Transcriptional regulator, GntR family</fullName>
    </submittedName>
</protein>
<keyword evidence="5" id="KW-0804">Transcription</keyword>
<dbReference type="Pfam" id="PF00392">
    <property type="entry name" value="GntR"/>
    <property type="match status" value="1"/>
</dbReference>
<dbReference type="CDD" id="cd00609">
    <property type="entry name" value="AAT_like"/>
    <property type="match status" value="1"/>
</dbReference>
<dbReference type="InterPro" id="IPR000524">
    <property type="entry name" value="Tscrpt_reg_HTH_GntR"/>
</dbReference>
<dbReference type="HOGENOM" id="CLU_017584_0_0_6"/>
<dbReference type="InterPro" id="IPR036390">
    <property type="entry name" value="WH_DNA-bd_sf"/>
</dbReference>
<dbReference type="SMR" id="A1S765"/>
<dbReference type="KEGG" id="saz:Sama_2016"/>
<dbReference type="Gene3D" id="1.10.10.10">
    <property type="entry name" value="Winged helix-like DNA-binding domain superfamily/Winged helix DNA-binding domain"/>
    <property type="match status" value="1"/>
</dbReference>
<accession>A1S765</accession>
<dbReference type="InterPro" id="IPR015421">
    <property type="entry name" value="PyrdxlP-dep_Trfase_major"/>
</dbReference>
<keyword evidence="8" id="KW-1185">Reference proteome</keyword>
<dbReference type="OrthoDB" id="9804020at2"/>